<dbReference type="EMBL" id="DP000011">
    <property type="protein sequence ID" value="ABA97721.1"/>
    <property type="molecule type" value="Genomic_DNA"/>
</dbReference>
<protein>
    <submittedName>
        <fullName evidence="2">Uncharacterized protein</fullName>
    </submittedName>
</protein>
<evidence type="ECO:0000256" key="1">
    <source>
        <dbReference type="SAM" id="MobiDB-lite"/>
    </source>
</evidence>
<accession>Q2QS29</accession>
<reference evidence="2" key="1">
    <citation type="journal article" date="2005" name="BMC Biol.">
        <title>The sequence of rice chromosomes 11 and 12, rich in disease resistance genes and recent gene duplications.</title>
        <authorList>
            <consortium name="The rice chromosomes 11 and 12 sequencing consortia"/>
        </authorList>
    </citation>
    <scope>NUCLEOTIDE SEQUENCE [LARGE SCALE GENOMIC DNA]</scope>
</reference>
<gene>
    <name evidence="2" type="ordered locus">LOC_Os12g25540</name>
</gene>
<feature type="region of interest" description="Disordered" evidence="1">
    <location>
        <begin position="1"/>
        <end position="63"/>
    </location>
</feature>
<name>Q2QS29_ORYSJ</name>
<reference evidence="2" key="3">
    <citation type="submission" date="2006-01" db="EMBL/GenBank/DDBJ databases">
        <authorList>
            <person name="Buell R."/>
        </authorList>
    </citation>
    <scope>NUCLEOTIDE SEQUENCE</scope>
</reference>
<sequence>MEDSPEDGRWGSVEAAPGSVDGGAGRWRCRSGRSAPGGRRRARWGSAACVGEDAGGDDEEGRHWSGRCRGSVVAAAGLVGVIVEEAAVVRMEDRGGSVAAAVGSASVATAAGLAREDDGVGGGLGGGGAGHGGGRRRSVEVAPGLVEAAGSVVAAAGSVAVSVVVAARETTAK</sequence>
<reference evidence="2" key="2">
    <citation type="submission" date="2005-04" db="EMBL/GenBank/DDBJ databases">
        <authorList>
            <person name="Buell C.R."/>
            <person name="Wing R.A."/>
            <person name="McCombie W.A."/>
            <person name="Ouyang S."/>
        </authorList>
    </citation>
    <scope>NUCLEOTIDE SEQUENCE</scope>
</reference>
<dbReference type="AlphaFoldDB" id="Q2QS29"/>
<proteinExistence type="predicted"/>
<organism evidence="2">
    <name type="scientific">Oryza sativa subsp. japonica</name>
    <name type="common">Rice</name>
    <dbReference type="NCBI Taxonomy" id="39947"/>
    <lineage>
        <taxon>Eukaryota</taxon>
        <taxon>Viridiplantae</taxon>
        <taxon>Streptophyta</taxon>
        <taxon>Embryophyta</taxon>
        <taxon>Tracheophyta</taxon>
        <taxon>Spermatophyta</taxon>
        <taxon>Magnoliopsida</taxon>
        <taxon>Liliopsida</taxon>
        <taxon>Poales</taxon>
        <taxon>Poaceae</taxon>
        <taxon>BOP clade</taxon>
        <taxon>Oryzoideae</taxon>
        <taxon>Oryzeae</taxon>
        <taxon>Oryzinae</taxon>
        <taxon>Oryza</taxon>
        <taxon>Oryza sativa</taxon>
    </lineage>
</organism>
<evidence type="ECO:0000313" key="2">
    <source>
        <dbReference type="EMBL" id="ABA97721.1"/>
    </source>
</evidence>